<dbReference type="Pfam" id="PF26466">
    <property type="entry name" value="DNA_primase_lrg_N"/>
    <property type="match status" value="1"/>
</dbReference>
<feature type="binding site" evidence="10">
    <location>
        <position position="319"/>
    </location>
    <ligand>
        <name>[4Fe-4S] cluster</name>
        <dbReference type="ChEBI" id="CHEBI:49883"/>
    </ligand>
</feature>
<comment type="function">
    <text evidence="9">DNA primase is the polymerase that synthesizes small RNA primers for the Okazaki fragments made during discontinuous DNA replication.</text>
</comment>
<dbReference type="GO" id="GO:0006270">
    <property type="term" value="P:DNA replication initiation"/>
    <property type="evidence" value="ECO:0007669"/>
    <property type="project" value="TreeGrafter"/>
</dbReference>
<feature type="compositionally biased region" description="Basic and acidic residues" evidence="11">
    <location>
        <begin position="527"/>
        <end position="537"/>
    </location>
</feature>
<feature type="compositionally biased region" description="Low complexity" evidence="11">
    <location>
        <begin position="517"/>
        <end position="526"/>
    </location>
</feature>
<comment type="cofactor">
    <cofactor evidence="9">
        <name>[4Fe-4S] cluster</name>
        <dbReference type="ChEBI" id="CHEBI:49883"/>
    </cofactor>
    <text evidence="9">Binds 1 [4Fe-4S] cluster.</text>
</comment>
<accession>A0A5C5G1F8</accession>
<dbReference type="Gene3D" id="1.20.930.80">
    <property type="match status" value="1"/>
</dbReference>
<dbReference type="Pfam" id="PF04104">
    <property type="entry name" value="DNA_primase_lrg"/>
    <property type="match status" value="1"/>
</dbReference>
<comment type="similarity">
    <text evidence="1 9">Belongs to the eukaryotic-type primase large subunit family.</text>
</comment>
<dbReference type="CDD" id="cd07322">
    <property type="entry name" value="PriL_PriS_Eukaryotic"/>
    <property type="match status" value="1"/>
</dbReference>
<feature type="binding site" evidence="10">
    <location>
        <position position="457"/>
    </location>
    <ligand>
        <name>[4Fe-4S] cluster</name>
        <dbReference type="ChEBI" id="CHEBI:49883"/>
    </ligand>
</feature>
<keyword evidence="8 9" id="KW-0238">DNA-binding</keyword>
<dbReference type="InterPro" id="IPR016558">
    <property type="entry name" value="DNA_primase_lsu_euk"/>
</dbReference>
<feature type="binding site" evidence="10">
    <location>
        <position position="414"/>
    </location>
    <ligand>
        <name>[4Fe-4S] cluster</name>
        <dbReference type="ChEBI" id="CHEBI:49883"/>
    </ligand>
</feature>
<feature type="compositionally biased region" description="Basic and acidic residues" evidence="11">
    <location>
        <begin position="485"/>
        <end position="511"/>
    </location>
</feature>
<gene>
    <name evidence="13" type="ORF">DMC30DRAFT_360883</name>
</gene>
<dbReference type="GO" id="GO:0051539">
    <property type="term" value="F:4 iron, 4 sulfur cluster binding"/>
    <property type="evidence" value="ECO:0007669"/>
    <property type="project" value="UniProtKB-UniRule"/>
</dbReference>
<dbReference type="InterPro" id="IPR058560">
    <property type="entry name" value="DNA_primase_C"/>
</dbReference>
<evidence type="ECO:0000256" key="6">
    <source>
        <dbReference type="ARBA" id="ARBA00023004"/>
    </source>
</evidence>
<feature type="region of interest" description="Disordered" evidence="11">
    <location>
        <begin position="471"/>
        <end position="565"/>
    </location>
</feature>
<dbReference type="EMBL" id="SOZI01000018">
    <property type="protein sequence ID" value="TNY22923.1"/>
    <property type="molecule type" value="Genomic_DNA"/>
</dbReference>
<dbReference type="OrthoDB" id="421393at2759"/>
<evidence type="ECO:0000256" key="1">
    <source>
        <dbReference type="ARBA" id="ARBA00010564"/>
    </source>
</evidence>
<evidence type="ECO:0000256" key="9">
    <source>
        <dbReference type="PIRNR" id="PIRNR009449"/>
    </source>
</evidence>
<dbReference type="GO" id="GO:0046872">
    <property type="term" value="F:metal ion binding"/>
    <property type="evidence" value="ECO:0007669"/>
    <property type="project" value="UniProtKB-UniRule"/>
</dbReference>
<reference evidence="13 14" key="1">
    <citation type="submission" date="2019-03" db="EMBL/GenBank/DDBJ databases">
        <title>Rhodosporidium diobovatum UCD-FST 08-225 genome sequencing, assembly, and annotation.</title>
        <authorList>
            <person name="Fakankun I.U."/>
            <person name="Fristensky B."/>
            <person name="Levin D.B."/>
        </authorList>
    </citation>
    <scope>NUCLEOTIDE SEQUENCE [LARGE SCALE GENOMIC DNA]</scope>
    <source>
        <strain evidence="13 14">UCD-FST 08-225</strain>
    </source>
</reference>
<feature type="binding site" evidence="10">
    <location>
        <position position="397"/>
    </location>
    <ligand>
        <name>[4Fe-4S] cluster</name>
        <dbReference type="ChEBI" id="CHEBI:49883"/>
    </ligand>
</feature>
<name>A0A5C5G1F8_9BASI</name>
<dbReference type="STRING" id="5288.A0A5C5G1F8"/>
<evidence type="ECO:0000256" key="5">
    <source>
        <dbReference type="ARBA" id="ARBA00022723"/>
    </source>
</evidence>
<feature type="domain" description="DNA primase large subunit C-terminal" evidence="12">
    <location>
        <begin position="310"/>
        <end position="493"/>
    </location>
</feature>
<evidence type="ECO:0000256" key="11">
    <source>
        <dbReference type="SAM" id="MobiDB-lite"/>
    </source>
</evidence>
<protein>
    <recommendedName>
        <fullName evidence="9">DNA primase large subunit</fullName>
    </recommendedName>
</protein>
<evidence type="ECO:0000256" key="4">
    <source>
        <dbReference type="ARBA" id="ARBA00022705"/>
    </source>
</evidence>
<organism evidence="13 14">
    <name type="scientific">Rhodotorula diobovata</name>
    <dbReference type="NCBI Taxonomy" id="5288"/>
    <lineage>
        <taxon>Eukaryota</taxon>
        <taxon>Fungi</taxon>
        <taxon>Dikarya</taxon>
        <taxon>Basidiomycota</taxon>
        <taxon>Pucciniomycotina</taxon>
        <taxon>Microbotryomycetes</taxon>
        <taxon>Sporidiobolales</taxon>
        <taxon>Sporidiobolaceae</taxon>
        <taxon>Rhodotorula</taxon>
    </lineage>
</organism>
<dbReference type="InterPro" id="IPR007238">
    <property type="entry name" value="DNA_primase_lsu_euk/arc"/>
</dbReference>
<evidence type="ECO:0000256" key="3">
    <source>
        <dbReference type="ARBA" id="ARBA00022515"/>
    </source>
</evidence>
<proteinExistence type="inferred from homology"/>
<evidence type="ECO:0000256" key="10">
    <source>
        <dbReference type="PIRSR" id="PIRSR009449-1"/>
    </source>
</evidence>
<evidence type="ECO:0000256" key="7">
    <source>
        <dbReference type="ARBA" id="ARBA00023014"/>
    </source>
</evidence>
<evidence type="ECO:0000259" key="12">
    <source>
        <dbReference type="Pfam" id="PF04104"/>
    </source>
</evidence>
<evidence type="ECO:0000256" key="8">
    <source>
        <dbReference type="ARBA" id="ARBA00023125"/>
    </source>
</evidence>
<keyword evidence="4 9" id="KW-0235">DNA replication</keyword>
<keyword evidence="6 9" id="KW-0408">Iron</keyword>
<dbReference type="PIRSF" id="PIRSF009449">
    <property type="entry name" value="DNA_primase_large_subunit"/>
    <property type="match status" value="1"/>
</dbReference>
<comment type="caution">
    <text evidence="13">The sequence shown here is derived from an EMBL/GenBank/DDBJ whole genome shotgun (WGS) entry which is preliminary data.</text>
</comment>
<sequence>MQRGSNGGALASRPINTLGASTTGSTSGGGLSGGGGEVHLSSSRSTKYPHRLNLYERPPLDELTLEQFEVWAIDRLRLLADIESAQARNRPFKDVRDLVEKRAAGHLPLHAETSARTIDLDLERKKDLYSHFILRLAFCRSEELRQRFLKAEKELFHIRWDTDDPSERRRFVDSLNFGWEVVSPAEKQELYGDLMAASGLKSDAMVTESFFKVEWTKVTDLVAQRKVLLRGGKAYVPSSQEYSLVAAEFASRLARALELTAKALPRLDEDTRLVPILSHLSMGFMAGITSDYSFTSTADGEAITAEMVPELANQSFPLCMRNMQDTLKGSKHLKHEGRQQYSLFLKGIGLSVEEAIAFWRKSFSSITDDKFNKEYRYNIRHNYGLEGSRKNYTPKSCTAIITGPMPGPGQAHGCPFRHHSEQALTSLLHSTLGGTLANSDLKEILAATKSGHYHVACTRVFELQHAKLPGGASVPKGEGLGGGDSVDHPNRYFDASRKVIREAKDRVKTEEEGGEGASAAAMATAGVKDEGAEERKPAAPARRPGQPTIQQKQREATAQAMDIDG</sequence>
<feature type="region of interest" description="Disordered" evidence="11">
    <location>
        <begin position="1"/>
        <end position="44"/>
    </location>
</feature>
<dbReference type="GO" id="GO:0003677">
    <property type="term" value="F:DNA binding"/>
    <property type="evidence" value="ECO:0007669"/>
    <property type="project" value="UniProtKB-UniRule"/>
</dbReference>
<dbReference type="GO" id="GO:0005658">
    <property type="term" value="C:alpha DNA polymerase:primase complex"/>
    <property type="evidence" value="ECO:0007669"/>
    <property type="project" value="UniProtKB-ARBA"/>
</dbReference>
<dbReference type="PANTHER" id="PTHR10537:SF3">
    <property type="entry name" value="DNA PRIMASE LARGE SUBUNIT"/>
    <property type="match status" value="1"/>
</dbReference>
<keyword evidence="14" id="KW-1185">Reference proteome</keyword>
<keyword evidence="7 9" id="KW-0411">Iron-sulfur</keyword>
<dbReference type="PANTHER" id="PTHR10537">
    <property type="entry name" value="DNA PRIMASE LARGE SUBUNIT"/>
    <property type="match status" value="1"/>
</dbReference>
<evidence type="ECO:0000313" key="14">
    <source>
        <dbReference type="Proteomes" id="UP000311382"/>
    </source>
</evidence>
<dbReference type="AlphaFoldDB" id="A0A5C5G1F8"/>
<keyword evidence="5 9" id="KW-0479">Metal-binding</keyword>
<feature type="compositionally biased region" description="Gly residues" evidence="11">
    <location>
        <begin position="26"/>
        <end position="37"/>
    </location>
</feature>
<keyword evidence="3 9" id="KW-0639">Primosome</keyword>
<keyword evidence="2 9" id="KW-0004">4Fe-4S</keyword>
<evidence type="ECO:0000256" key="2">
    <source>
        <dbReference type="ARBA" id="ARBA00022485"/>
    </source>
</evidence>
<dbReference type="Proteomes" id="UP000311382">
    <property type="component" value="Unassembled WGS sequence"/>
</dbReference>
<evidence type="ECO:0000313" key="13">
    <source>
        <dbReference type="EMBL" id="TNY22923.1"/>
    </source>
</evidence>
<dbReference type="GO" id="GO:0006269">
    <property type="term" value="P:DNA replication, synthesis of primer"/>
    <property type="evidence" value="ECO:0007669"/>
    <property type="project" value="UniProtKB-KW"/>
</dbReference>